<sequence>MRKSNVRVDRASRQAMLFARSVGCGQGMRRVAGPNPSAPPDSVAAIRDYLR</sequence>
<gene>
    <name evidence="2" type="ORF">INH39_31460</name>
</gene>
<evidence type="ECO:0000313" key="3">
    <source>
        <dbReference type="Proteomes" id="UP000831532"/>
    </source>
</evidence>
<feature type="region of interest" description="Disordered" evidence="1">
    <location>
        <begin position="29"/>
        <end position="51"/>
    </location>
</feature>
<dbReference type="EMBL" id="CP063361">
    <property type="protein sequence ID" value="UOD29838.1"/>
    <property type="molecule type" value="Genomic_DNA"/>
</dbReference>
<reference evidence="2 3" key="1">
    <citation type="submission" date="2020-10" db="EMBL/GenBank/DDBJ databases">
        <title>Genome analysis of Massilia species.</title>
        <authorList>
            <person name="Jung D.-H."/>
        </authorList>
    </citation>
    <scope>NUCLEOTIDE SEQUENCE [LARGE SCALE GENOMIC DNA]</scope>
    <source>
        <strain evidence="3">sipir</strain>
    </source>
</reference>
<organism evidence="2 3">
    <name type="scientific">Massilia violaceinigra</name>
    <dbReference type="NCBI Taxonomy" id="2045208"/>
    <lineage>
        <taxon>Bacteria</taxon>
        <taxon>Pseudomonadati</taxon>
        <taxon>Pseudomonadota</taxon>
        <taxon>Betaproteobacteria</taxon>
        <taxon>Burkholderiales</taxon>
        <taxon>Oxalobacteraceae</taxon>
        <taxon>Telluria group</taxon>
        <taxon>Massilia</taxon>
    </lineage>
</organism>
<dbReference type="Proteomes" id="UP000831532">
    <property type="component" value="Chromosome"/>
</dbReference>
<protein>
    <submittedName>
        <fullName evidence="2">Uncharacterized protein</fullName>
    </submittedName>
</protein>
<proteinExistence type="predicted"/>
<dbReference type="RefSeq" id="WP_243491101.1">
    <property type="nucleotide sequence ID" value="NZ_CP063361.1"/>
</dbReference>
<evidence type="ECO:0000256" key="1">
    <source>
        <dbReference type="SAM" id="MobiDB-lite"/>
    </source>
</evidence>
<keyword evidence="3" id="KW-1185">Reference proteome</keyword>
<accession>A0ABY4A4Y4</accession>
<name>A0ABY4A4Y4_9BURK</name>
<evidence type="ECO:0000313" key="2">
    <source>
        <dbReference type="EMBL" id="UOD29838.1"/>
    </source>
</evidence>